<reference evidence="1 2" key="1">
    <citation type="submission" date="2017-01" db="EMBL/GenBank/DDBJ databases">
        <title>Comparative genomic analysis of Brazilian Leptospira santarosai.</title>
        <authorList>
            <person name="Moreno L.Z."/>
            <person name="Miraglia F."/>
            <person name="Kremer F.S."/>
            <person name="Eslabao M.R."/>
            <person name="Lilenbaum W."/>
            <person name="Dellagostin O.A."/>
            <person name="Moreno A.M."/>
        </authorList>
    </citation>
    <scope>NUCLEOTIDE SEQUENCE [LARGE SCALE GENOMIC DNA]</scope>
    <source>
        <strain evidence="1 2">M52/8-19</strain>
    </source>
</reference>
<accession>A0AB73LWL6</accession>
<proteinExistence type="predicted"/>
<dbReference type="AlphaFoldDB" id="A0AB73LWL6"/>
<dbReference type="InterPro" id="IPR029060">
    <property type="entry name" value="PIN-like_dom_sf"/>
</dbReference>
<comment type="caution">
    <text evidence="1">The sequence shown here is derived from an EMBL/GenBank/DDBJ whole genome shotgun (WGS) entry which is preliminary data.</text>
</comment>
<dbReference type="Gene3D" id="3.40.50.1010">
    <property type="entry name" value="5'-nuclease"/>
    <property type="match status" value="1"/>
</dbReference>
<dbReference type="EMBL" id="MTSU01000016">
    <property type="protein sequence ID" value="ONF91830.1"/>
    <property type="molecule type" value="Genomic_DNA"/>
</dbReference>
<evidence type="ECO:0000313" key="2">
    <source>
        <dbReference type="Proteomes" id="UP000189337"/>
    </source>
</evidence>
<dbReference type="RefSeq" id="WP_004488906.1">
    <property type="nucleotide sequence ID" value="NZ_CP028371.1"/>
</dbReference>
<dbReference type="SUPFAM" id="SSF88723">
    <property type="entry name" value="PIN domain-like"/>
    <property type="match status" value="1"/>
</dbReference>
<dbReference type="Proteomes" id="UP000189337">
    <property type="component" value="Unassembled WGS sequence"/>
</dbReference>
<name>A0AB73LWL6_9LEPT</name>
<organism evidence="1 2">
    <name type="scientific">Leptospira santarosai</name>
    <dbReference type="NCBI Taxonomy" id="28183"/>
    <lineage>
        <taxon>Bacteria</taxon>
        <taxon>Pseudomonadati</taxon>
        <taxon>Spirochaetota</taxon>
        <taxon>Spirochaetia</taxon>
        <taxon>Leptospirales</taxon>
        <taxon>Leptospiraceae</taxon>
        <taxon>Leptospira</taxon>
    </lineage>
</organism>
<sequence length="153" mass="17769">MSRIERVYVDTSVYGGYFDKEFKEWTEKFFEEVDQGKFKLVVSNLIDTELKNAPKHIREFSKTYIDNSEIVLITKNVSKLAKNYIAQKVVGETNFNDCVHIAAASIAKVDLLVSWNFKHIVRLDRIQGYNSVNKTLGYPVLEIRSPMEVLHYE</sequence>
<evidence type="ECO:0000313" key="1">
    <source>
        <dbReference type="EMBL" id="ONF91830.1"/>
    </source>
</evidence>
<gene>
    <name evidence="1" type="ORF">BWD14_15045</name>
</gene>
<protein>
    <submittedName>
        <fullName evidence="1">PIN domain protein</fullName>
    </submittedName>
</protein>